<reference evidence="1" key="1">
    <citation type="submission" date="2021-06" db="EMBL/GenBank/DDBJ databases">
        <authorList>
            <person name="Kallberg Y."/>
            <person name="Tangrot J."/>
            <person name="Rosling A."/>
        </authorList>
    </citation>
    <scope>NUCLEOTIDE SEQUENCE</scope>
    <source>
        <strain evidence="1">MA461A</strain>
    </source>
</reference>
<organism evidence="1 2">
    <name type="scientific">Racocetra persica</name>
    <dbReference type="NCBI Taxonomy" id="160502"/>
    <lineage>
        <taxon>Eukaryota</taxon>
        <taxon>Fungi</taxon>
        <taxon>Fungi incertae sedis</taxon>
        <taxon>Mucoromycota</taxon>
        <taxon>Glomeromycotina</taxon>
        <taxon>Glomeromycetes</taxon>
        <taxon>Diversisporales</taxon>
        <taxon>Gigasporaceae</taxon>
        <taxon>Racocetra</taxon>
    </lineage>
</organism>
<feature type="non-terminal residue" evidence="1">
    <location>
        <position position="1"/>
    </location>
</feature>
<evidence type="ECO:0000313" key="1">
    <source>
        <dbReference type="EMBL" id="CAG8746207.1"/>
    </source>
</evidence>
<sequence>ELATGKSCLVLKFVNDEFHKNIGPTIGVDFLSKRFQLDDAKFKFEIWDTPGLKKYRLLTLMYCRNVQAAIVVYNVMKAHSLDKAKSFVKELWRQANPNIVIAFVDNKINLVQPYEDEEDECPKKRDNVRDIFTEIAK</sequence>
<protein>
    <submittedName>
        <fullName evidence="1">5476_t:CDS:1</fullName>
    </submittedName>
</protein>
<dbReference type="Proteomes" id="UP000789920">
    <property type="component" value="Unassembled WGS sequence"/>
</dbReference>
<feature type="non-terminal residue" evidence="1">
    <location>
        <position position="137"/>
    </location>
</feature>
<proteinExistence type="predicted"/>
<accession>A0ACA9QFU3</accession>
<name>A0ACA9QFU3_9GLOM</name>
<gene>
    <name evidence="1" type="ORF">RPERSI_LOCUS13684</name>
</gene>
<dbReference type="EMBL" id="CAJVQC010030653">
    <property type="protein sequence ID" value="CAG8746207.1"/>
    <property type="molecule type" value="Genomic_DNA"/>
</dbReference>
<evidence type="ECO:0000313" key="2">
    <source>
        <dbReference type="Proteomes" id="UP000789920"/>
    </source>
</evidence>
<keyword evidence="2" id="KW-1185">Reference proteome</keyword>
<comment type="caution">
    <text evidence="1">The sequence shown here is derived from an EMBL/GenBank/DDBJ whole genome shotgun (WGS) entry which is preliminary data.</text>
</comment>